<evidence type="ECO:0000313" key="2">
    <source>
        <dbReference type="WBParaSite" id="JU765_v2.g12726.t1"/>
    </source>
</evidence>
<protein>
    <submittedName>
        <fullName evidence="2">Uncharacterized protein</fullName>
    </submittedName>
</protein>
<evidence type="ECO:0000313" key="1">
    <source>
        <dbReference type="Proteomes" id="UP000887576"/>
    </source>
</evidence>
<reference evidence="2" key="1">
    <citation type="submission" date="2022-11" db="UniProtKB">
        <authorList>
            <consortium name="WormBaseParasite"/>
        </authorList>
    </citation>
    <scope>IDENTIFICATION</scope>
</reference>
<proteinExistence type="predicted"/>
<sequence>MITATVCLKMSFLVTFSQILSSKFHNVVHFTRTIESQESRKFLPFKVACHQTHVKHGYHLVYKNEEKNEIRIQKVPKFQIDGKNAKVCQFNGDYYNGLSQNVIACYVSNDSEIKILQCFPSYTSHFQITRIKKAGAIHIRDCSLVGKIYPECTSKERDQTEICDYSTDGCNNRQKYNKTCYVGRSENCKGLKSDLSDINFDPKTMECHSNFCHTTRISNNNFSCPPDFKYLCNQSSTWFKST</sequence>
<accession>A0AC34Q426</accession>
<organism evidence="1 2">
    <name type="scientific">Panagrolaimus sp. JU765</name>
    <dbReference type="NCBI Taxonomy" id="591449"/>
    <lineage>
        <taxon>Eukaryota</taxon>
        <taxon>Metazoa</taxon>
        <taxon>Ecdysozoa</taxon>
        <taxon>Nematoda</taxon>
        <taxon>Chromadorea</taxon>
        <taxon>Rhabditida</taxon>
        <taxon>Tylenchina</taxon>
        <taxon>Panagrolaimomorpha</taxon>
        <taxon>Panagrolaimoidea</taxon>
        <taxon>Panagrolaimidae</taxon>
        <taxon>Panagrolaimus</taxon>
    </lineage>
</organism>
<dbReference type="WBParaSite" id="JU765_v2.g12726.t1">
    <property type="protein sequence ID" value="JU765_v2.g12726.t1"/>
    <property type="gene ID" value="JU765_v2.g12726"/>
</dbReference>
<name>A0AC34Q426_9BILA</name>
<dbReference type="Proteomes" id="UP000887576">
    <property type="component" value="Unplaced"/>
</dbReference>